<organism evidence="4 5">
    <name type="scientific">Eptatretus burgeri</name>
    <name type="common">Inshore hagfish</name>
    <dbReference type="NCBI Taxonomy" id="7764"/>
    <lineage>
        <taxon>Eukaryota</taxon>
        <taxon>Metazoa</taxon>
        <taxon>Chordata</taxon>
        <taxon>Craniata</taxon>
        <taxon>Vertebrata</taxon>
        <taxon>Cyclostomata</taxon>
        <taxon>Myxini</taxon>
        <taxon>Myxiniformes</taxon>
        <taxon>Myxinidae</taxon>
        <taxon>Eptatretinae</taxon>
        <taxon>Eptatretus</taxon>
    </lineage>
</organism>
<feature type="domain" description="ASPIC/UnbV" evidence="3">
    <location>
        <begin position="459"/>
        <end position="511"/>
    </location>
</feature>
<dbReference type="Pfam" id="PF07593">
    <property type="entry name" value="UnbV_ASPIC"/>
    <property type="match status" value="1"/>
</dbReference>
<dbReference type="AlphaFoldDB" id="A0A8C4QDM4"/>
<keyword evidence="1 2" id="KW-0732">Signal</keyword>
<dbReference type="InterPro" id="IPR027039">
    <property type="entry name" value="Crtac1"/>
</dbReference>
<dbReference type="SUPFAM" id="SSF69318">
    <property type="entry name" value="Integrin alpha N-terminal domain"/>
    <property type="match status" value="1"/>
</dbReference>
<evidence type="ECO:0000256" key="2">
    <source>
        <dbReference type="SAM" id="SignalP"/>
    </source>
</evidence>
<dbReference type="GeneTree" id="ENSGT00390000013726"/>
<dbReference type="PANTHER" id="PTHR16026">
    <property type="entry name" value="CARTILAGE ACIDIC PROTEIN 1"/>
    <property type="match status" value="1"/>
</dbReference>
<accession>A0A8C4QDM4</accession>
<dbReference type="InterPro" id="IPR011519">
    <property type="entry name" value="UnbV_ASPIC"/>
</dbReference>
<protein>
    <submittedName>
        <fullName evidence="4">Cartilage acidic protein 1</fullName>
    </submittedName>
</protein>
<dbReference type="InterPro" id="IPR028994">
    <property type="entry name" value="Integrin_alpha_N"/>
</dbReference>
<evidence type="ECO:0000313" key="5">
    <source>
        <dbReference type="Proteomes" id="UP000694388"/>
    </source>
</evidence>
<evidence type="ECO:0000256" key="1">
    <source>
        <dbReference type="ARBA" id="ARBA00022729"/>
    </source>
</evidence>
<reference evidence="4" key="1">
    <citation type="submission" date="2025-08" db="UniProtKB">
        <authorList>
            <consortium name="Ensembl"/>
        </authorList>
    </citation>
    <scope>IDENTIFICATION</scope>
</reference>
<name>A0A8C4QDM4_EPTBU</name>
<evidence type="ECO:0000259" key="3">
    <source>
        <dbReference type="Pfam" id="PF07593"/>
    </source>
</evidence>
<feature type="chain" id="PRO_5034555859" evidence="2">
    <location>
        <begin position="28"/>
        <end position="554"/>
    </location>
</feature>
<keyword evidence="5" id="KW-1185">Reference proteome</keyword>
<evidence type="ECO:0000313" key="4">
    <source>
        <dbReference type="Ensembl" id="ENSEBUP00000013762.1"/>
    </source>
</evidence>
<dbReference type="Ensembl" id="ENSEBUT00000014338.1">
    <property type="protein sequence ID" value="ENSEBUP00000013762.1"/>
    <property type="gene ID" value="ENSEBUG00000008642.1"/>
</dbReference>
<dbReference type="Pfam" id="PF13517">
    <property type="entry name" value="FG-GAP_3"/>
    <property type="match status" value="2"/>
</dbReference>
<sequence>MGLLHSPANTMLVALVLFLGGVTRALGNSHSAPLFASLTEYVLPPGSIHNPRQVNYGVAVTDVDADGHLEIIVAGYNEPNLVLKYDASLHRLVNLAVDQIDSPYYALRDEHGSSIGVAACDIDGDGWEEIYFLNTNNAFSGMASYADKLFKYRNGRWEDILSDDVNVRRGVTSWFAGRSVACIDRKGLGRYSMYVANYASGSVGPHALIEMDAAASDVTRGVIALSNVAEEAGVAKFTGGRGVTVGPIVNSNISDIFCDNEHGPNFLFRNNGDGTFMDVAISTGVADAAEHGRGVALADFNRDGKVDIVYGNWNGPHRLFIQSEDKRRGMKFKNIANAEFALPSPARTLIAADFDNDQSLEVFFNNMAYKGRSSNRVFRVTHKAGGHMHIERLNVGDAEEPEGTGTGGVITDLDGDGILELLLSHGESAAQPLSLFTATQGKWNNWLRVIPRTRAGSFARGAKVQLYMARSSPQLRIIDGGSGYLCQMEPVAHFGLGQDVGTHVKVTWPDGISFSRSLGPEEMNSLIQIPYPVHGAEPVRDRSSAQIWTNAIRT</sequence>
<feature type="signal peptide" evidence="2">
    <location>
        <begin position="1"/>
        <end position="27"/>
    </location>
</feature>
<dbReference type="InterPro" id="IPR013517">
    <property type="entry name" value="FG-GAP"/>
</dbReference>
<dbReference type="PANTHER" id="PTHR16026:SF0">
    <property type="entry name" value="CARTILAGE ACIDIC PROTEIN 1"/>
    <property type="match status" value="1"/>
</dbReference>
<proteinExistence type="predicted"/>
<reference evidence="4" key="2">
    <citation type="submission" date="2025-09" db="UniProtKB">
        <authorList>
            <consortium name="Ensembl"/>
        </authorList>
    </citation>
    <scope>IDENTIFICATION</scope>
</reference>
<dbReference type="GO" id="GO:0007413">
    <property type="term" value="P:axonal fasciculation"/>
    <property type="evidence" value="ECO:0007669"/>
    <property type="project" value="TreeGrafter"/>
</dbReference>
<dbReference type="Proteomes" id="UP000694388">
    <property type="component" value="Unplaced"/>
</dbReference>